<feature type="domain" description="PilZ" evidence="1">
    <location>
        <begin position="13"/>
        <end position="90"/>
    </location>
</feature>
<dbReference type="PATRIC" id="fig|1184267.3.peg.2062"/>
<dbReference type="STRING" id="1184267.A11Q_2037"/>
<dbReference type="Proteomes" id="UP000012040">
    <property type="component" value="Chromosome"/>
</dbReference>
<dbReference type="EMBL" id="CP003537">
    <property type="protein sequence ID" value="AGH96253.1"/>
    <property type="molecule type" value="Genomic_DNA"/>
</dbReference>
<dbReference type="Gene3D" id="2.40.10.220">
    <property type="entry name" value="predicted glycosyltransferase like domains"/>
    <property type="match status" value="1"/>
</dbReference>
<accession>M4VAJ4</accession>
<dbReference type="HOGENOM" id="CLU_158451_0_0_7"/>
<dbReference type="AlphaFoldDB" id="M4VAJ4"/>
<dbReference type="KEGG" id="bex:A11Q_2037"/>
<dbReference type="OrthoDB" id="5295027at2"/>
<dbReference type="eggNOG" id="ENOG503199P">
    <property type="taxonomic scope" value="Bacteria"/>
</dbReference>
<evidence type="ECO:0000259" key="1">
    <source>
        <dbReference type="Pfam" id="PF07238"/>
    </source>
</evidence>
<keyword evidence="3" id="KW-1185">Reference proteome</keyword>
<name>M4VAJ4_9BACT</name>
<protein>
    <recommendedName>
        <fullName evidence="1">PilZ domain-containing protein</fullName>
    </recommendedName>
</protein>
<reference evidence="2 3" key="1">
    <citation type="journal article" date="2013" name="ISME J.">
        <title>By their genes ye shall know them: genomic signatures of predatory bacteria.</title>
        <authorList>
            <person name="Pasternak Z."/>
            <person name="Pietrokovski S."/>
            <person name="Rotem O."/>
            <person name="Gophna U."/>
            <person name="Lurie-Weinberger M.N."/>
            <person name="Jurkevitch E."/>
        </authorList>
    </citation>
    <scope>NUCLEOTIDE SEQUENCE [LARGE SCALE GENOMIC DNA]</scope>
    <source>
        <strain evidence="2 3">JSS</strain>
    </source>
</reference>
<sequence length="100" mass="11138">MNKPSLVAQRFQTQEPARVEVYGKTEAFLCKMSNLSTSGALLEVLSSENMPEVGDLICVTISLRHINKTHVLNGEVIWRKNQNMGVAFINHKALLQKLTG</sequence>
<dbReference type="Pfam" id="PF07238">
    <property type="entry name" value="PilZ"/>
    <property type="match status" value="1"/>
</dbReference>
<evidence type="ECO:0000313" key="2">
    <source>
        <dbReference type="EMBL" id="AGH96253.1"/>
    </source>
</evidence>
<dbReference type="RefSeq" id="WP_015470743.1">
    <property type="nucleotide sequence ID" value="NC_020813.1"/>
</dbReference>
<organism evidence="2 3">
    <name type="scientific">Pseudobdellovibrio exovorus JSS</name>
    <dbReference type="NCBI Taxonomy" id="1184267"/>
    <lineage>
        <taxon>Bacteria</taxon>
        <taxon>Pseudomonadati</taxon>
        <taxon>Bdellovibrionota</taxon>
        <taxon>Bdellovibrionia</taxon>
        <taxon>Bdellovibrionales</taxon>
        <taxon>Pseudobdellovibrionaceae</taxon>
        <taxon>Pseudobdellovibrio</taxon>
    </lineage>
</organism>
<evidence type="ECO:0000313" key="3">
    <source>
        <dbReference type="Proteomes" id="UP000012040"/>
    </source>
</evidence>
<dbReference type="GO" id="GO:0035438">
    <property type="term" value="F:cyclic-di-GMP binding"/>
    <property type="evidence" value="ECO:0007669"/>
    <property type="project" value="InterPro"/>
</dbReference>
<dbReference type="SUPFAM" id="SSF141371">
    <property type="entry name" value="PilZ domain-like"/>
    <property type="match status" value="1"/>
</dbReference>
<gene>
    <name evidence="2" type="ORF">A11Q_2037</name>
</gene>
<proteinExistence type="predicted"/>
<dbReference type="InterPro" id="IPR009875">
    <property type="entry name" value="PilZ_domain"/>
</dbReference>